<keyword evidence="4" id="KW-1185">Reference proteome</keyword>
<evidence type="ECO:0000313" key="4">
    <source>
        <dbReference type="Proteomes" id="UP000007303"/>
    </source>
</evidence>
<dbReference type="HOGENOM" id="CLU_101033_0_0_1"/>
<evidence type="ECO:0000256" key="1">
    <source>
        <dbReference type="SAM" id="MobiDB-lite"/>
    </source>
</evidence>
<reference evidence="3" key="2">
    <citation type="submission" date="2025-08" db="UniProtKB">
        <authorList>
            <consortium name="Ensembl"/>
        </authorList>
    </citation>
    <scope>IDENTIFICATION</scope>
</reference>
<feature type="domain" description="WH2" evidence="2">
    <location>
        <begin position="162"/>
        <end position="179"/>
    </location>
</feature>
<proteinExistence type="predicted"/>
<dbReference type="InterPro" id="IPR003124">
    <property type="entry name" value="WH2_dom"/>
</dbReference>
<dbReference type="GO" id="GO:0003779">
    <property type="term" value="F:actin binding"/>
    <property type="evidence" value="ECO:0007669"/>
    <property type="project" value="InterPro"/>
</dbReference>
<accession>H3CIL6</accession>
<dbReference type="AlphaFoldDB" id="H3CIL6"/>
<reference evidence="4" key="1">
    <citation type="journal article" date="2004" name="Nature">
        <title>Genome duplication in the teleost fish Tetraodon nigroviridis reveals the early vertebrate proto-karyotype.</title>
        <authorList>
            <person name="Jaillon O."/>
            <person name="Aury J.-M."/>
            <person name="Brunet F."/>
            <person name="Petit J.-L."/>
            <person name="Stange-Thomann N."/>
            <person name="Mauceli E."/>
            <person name="Bouneau L."/>
            <person name="Fischer C."/>
            <person name="Ozouf-Costaz C."/>
            <person name="Bernot A."/>
            <person name="Nicaud S."/>
            <person name="Jaffe D."/>
            <person name="Fisher S."/>
            <person name="Lutfalla G."/>
            <person name="Dossat C."/>
            <person name="Segurens B."/>
            <person name="Dasilva C."/>
            <person name="Salanoubat M."/>
            <person name="Levy M."/>
            <person name="Boudet N."/>
            <person name="Castellano S."/>
            <person name="Anthouard V."/>
            <person name="Jubin C."/>
            <person name="Castelli V."/>
            <person name="Katinka M."/>
            <person name="Vacherie B."/>
            <person name="Biemont C."/>
            <person name="Skalli Z."/>
            <person name="Cattolico L."/>
            <person name="Poulain J."/>
            <person name="De Berardinis V."/>
            <person name="Cruaud C."/>
            <person name="Duprat S."/>
            <person name="Brottier P."/>
            <person name="Coutanceau J.-P."/>
            <person name="Gouzy J."/>
            <person name="Parra G."/>
            <person name="Lardier G."/>
            <person name="Chapple C."/>
            <person name="McKernan K.J."/>
            <person name="McEwan P."/>
            <person name="Bosak S."/>
            <person name="Kellis M."/>
            <person name="Volff J.-N."/>
            <person name="Guigo R."/>
            <person name="Zody M.C."/>
            <person name="Mesirov J."/>
            <person name="Lindblad-Toh K."/>
            <person name="Birren B."/>
            <person name="Nusbaum C."/>
            <person name="Kahn D."/>
            <person name="Robinson-Rechavi M."/>
            <person name="Laudet V."/>
            <person name="Schachter V."/>
            <person name="Quetier F."/>
            <person name="Saurin W."/>
            <person name="Scarpelli C."/>
            <person name="Wincker P."/>
            <person name="Lander E.S."/>
            <person name="Weissenbach J."/>
            <person name="Roest Crollius H."/>
        </authorList>
    </citation>
    <scope>NUCLEOTIDE SEQUENCE [LARGE SCALE GENOMIC DNA]</scope>
</reference>
<dbReference type="GeneTree" id="ENSGT00500000045785"/>
<feature type="region of interest" description="Disordered" evidence="1">
    <location>
        <begin position="73"/>
        <end position="115"/>
    </location>
</feature>
<dbReference type="Ensembl" id="ENSTNIT00000008257.1">
    <property type="protein sequence ID" value="ENSTNIP00000008094.1"/>
    <property type="gene ID" value="ENSTNIG00000005408.1"/>
</dbReference>
<reference evidence="3" key="3">
    <citation type="submission" date="2025-09" db="UniProtKB">
        <authorList>
            <consortium name="Ensembl"/>
        </authorList>
    </citation>
    <scope>IDENTIFICATION</scope>
</reference>
<feature type="domain" description="WH2" evidence="2">
    <location>
        <begin position="58"/>
        <end position="75"/>
    </location>
</feature>
<dbReference type="SMART" id="SM00246">
    <property type="entry name" value="WH2"/>
    <property type="match status" value="2"/>
</dbReference>
<evidence type="ECO:0000259" key="2">
    <source>
        <dbReference type="PROSITE" id="PS51082"/>
    </source>
</evidence>
<dbReference type="PROSITE" id="PS51082">
    <property type="entry name" value="WH2"/>
    <property type="match status" value="2"/>
</dbReference>
<name>H3CIL6_TETNG</name>
<evidence type="ECO:0000313" key="3">
    <source>
        <dbReference type="Ensembl" id="ENSTNIP00000008094.1"/>
    </source>
</evidence>
<dbReference type="Gene3D" id="6.10.280.150">
    <property type="match status" value="1"/>
</dbReference>
<organism evidence="3 4">
    <name type="scientific">Tetraodon nigroviridis</name>
    <name type="common">Spotted green pufferfish</name>
    <name type="synonym">Chelonodon nigroviridis</name>
    <dbReference type="NCBI Taxonomy" id="99883"/>
    <lineage>
        <taxon>Eukaryota</taxon>
        <taxon>Metazoa</taxon>
        <taxon>Chordata</taxon>
        <taxon>Craniata</taxon>
        <taxon>Vertebrata</taxon>
        <taxon>Euteleostomi</taxon>
        <taxon>Actinopterygii</taxon>
        <taxon>Neopterygii</taxon>
        <taxon>Teleostei</taxon>
        <taxon>Neoteleostei</taxon>
        <taxon>Acanthomorphata</taxon>
        <taxon>Eupercaria</taxon>
        <taxon>Tetraodontiformes</taxon>
        <taxon>Tetradontoidea</taxon>
        <taxon>Tetraodontidae</taxon>
        <taxon>Tetraodon</taxon>
    </lineage>
</organism>
<sequence length="240" mass="27057">MKFWKKLYNKLKRRLGAKTAPPIFQVLERNKDSALPLEGTRKGVQLGKHGSGLDMNTAWKTLMEQIQQGVKLRPVLSHQNSDKINKAKRRAPSPPIPFSSPSEPQKAVSLSVKGRAPPPPPALSILLLNVGGDGVLGPKEISRGVEVRKREKHSCELDMNTAWKTLMEQIQQGVKLRPVLHQQTPPKAREGYQESLKSFQGMYHLNTDLISAIKKRLDARRKHLCPSDEDEDEDSDHWDD</sequence>
<dbReference type="InParanoid" id="H3CIL6"/>
<protein>
    <recommendedName>
        <fullName evidence="2">WH2 domain-containing protein</fullName>
    </recommendedName>
</protein>
<dbReference type="Proteomes" id="UP000007303">
    <property type="component" value="Unassembled WGS sequence"/>
</dbReference>